<dbReference type="InterPro" id="IPR011006">
    <property type="entry name" value="CheY-like_superfamily"/>
</dbReference>
<protein>
    <submittedName>
        <fullName evidence="4">Response regulator MprA</fullName>
    </submittedName>
</protein>
<sequence length="122" mass="13288">MMRPILVVDDSPSVRNMIASTLKTAGYAVETAQDGQEALEATRRTSFRAVITDQNMPRLDGVSFCEAFRSRPENRGIPVVFLSTESEDSIKQRARAAGAIGWMTKPFDQAQLLSVVGKVVGA</sequence>
<reference evidence="4 5" key="1">
    <citation type="submission" date="2017-03" db="EMBL/GenBank/DDBJ databases">
        <authorList>
            <person name="Afonso C.L."/>
            <person name="Miller P.J."/>
            <person name="Scott M.A."/>
            <person name="Spackman E."/>
            <person name="Goraichik I."/>
            <person name="Dimitrov K.M."/>
            <person name="Suarez D.L."/>
            <person name="Swayne D.E."/>
        </authorList>
    </citation>
    <scope>NUCLEOTIDE SEQUENCE [LARGE SCALE GENOMIC DNA]</scope>
    <source>
        <strain evidence="4 5">CECT 8625</strain>
    </source>
</reference>
<keyword evidence="5" id="KW-1185">Reference proteome</keyword>
<dbReference type="PROSITE" id="PS50110">
    <property type="entry name" value="RESPONSE_REGULATORY"/>
    <property type="match status" value="1"/>
</dbReference>
<dbReference type="Pfam" id="PF00072">
    <property type="entry name" value="Response_reg"/>
    <property type="match status" value="1"/>
</dbReference>
<dbReference type="RefSeq" id="WP_085790644.1">
    <property type="nucleotide sequence ID" value="NZ_FWFK01000001.1"/>
</dbReference>
<dbReference type="AlphaFoldDB" id="A0A1X6YJC7"/>
<dbReference type="Proteomes" id="UP000193570">
    <property type="component" value="Unassembled WGS sequence"/>
</dbReference>
<dbReference type="InterPro" id="IPR050595">
    <property type="entry name" value="Bact_response_regulator"/>
</dbReference>
<organism evidence="4 5">
    <name type="scientific">Roseivivax jejudonensis</name>
    <dbReference type="NCBI Taxonomy" id="1529041"/>
    <lineage>
        <taxon>Bacteria</taxon>
        <taxon>Pseudomonadati</taxon>
        <taxon>Pseudomonadota</taxon>
        <taxon>Alphaproteobacteria</taxon>
        <taxon>Rhodobacterales</taxon>
        <taxon>Roseobacteraceae</taxon>
        <taxon>Roseivivax</taxon>
    </lineage>
</organism>
<gene>
    <name evidence="4" type="primary">mprA</name>
    <name evidence="4" type="ORF">ROJ8625_00942</name>
</gene>
<keyword evidence="1 2" id="KW-0597">Phosphoprotein</keyword>
<dbReference type="SUPFAM" id="SSF52172">
    <property type="entry name" value="CheY-like"/>
    <property type="match status" value="1"/>
</dbReference>
<evidence type="ECO:0000256" key="1">
    <source>
        <dbReference type="ARBA" id="ARBA00022553"/>
    </source>
</evidence>
<evidence type="ECO:0000313" key="4">
    <source>
        <dbReference type="EMBL" id="SLN23398.1"/>
    </source>
</evidence>
<evidence type="ECO:0000313" key="5">
    <source>
        <dbReference type="Proteomes" id="UP000193570"/>
    </source>
</evidence>
<name>A0A1X6YJC7_9RHOB</name>
<dbReference type="SMART" id="SM00448">
    <property type="entry name" value="REC"/>
    <property type="match status" value="1"/>
</dbReference>
<feature type="domain" description="Response regulatory" evidence="3">
    <location>
        <begin position="4"/>
        <end position="120"/>
    </location>
</feature>
<dbReference type="PANTHER" id="PTHR44591:SF25">
    <property type="entry name" value="CHEMOTAXIS TWO-COMPONENT RESPONSE REGULATOR"/>
    <property type="match status" value="1"/>
</dbReference>
<accession>A0A1X6YJC7</accession>
<dbReference type="EMBL" id="FWFK01000001">
    <property type="protein sequence ID" value="SLN23398.1"/>
    <property type="molecule type" value="Genomic_DNA"/>
</dbReference>
<dbReference type="InterPro" id="IPR001789">
    <property type="entry name" value="Sig_transdc_resp-reg_receiver"/>
</dbReference>
<dbReference type="Gene3D" id="3.40.50.2300">
    <property type="match status" value="1"/>
</dbReference>
<dbReference type="PANTHER" id="PTHR44591">
    <property type="entry name" value="STRESS RESPONSE REGULATOR PROTEIN 1"/>
    <property type="match status" value="1"/>
</dbReference>
<feature type="modified residue" description="4-aspartylphosphate" evidence="2">
    <location>
        <position position="53"/>
    </location>
</feature>
<evidence type="ECO:0000259" key="3">
    <source>
        <dbReference type="PROSITE" id="PS50110"/>
    </source>
</evidence>
<dbReference type="GO" id="GO:0000160">
    <property type="term" value="P:phosphorelay signal transduction system"/>
    <property type="evidence" value="ECO:0007669"/>
    <property type="project" value="InterPro"/>
</dbReference>
<proteinExistence type="predicted"/>
<evidence type="ECO:0000256" key="2">
    <source>
        <dbReference type="PROSITE-ProRule" id="PRU00169"/>
    </source>
</evidence>
<dbReference type="OrthoDB" id="9800897at2"/>